<dbReference type="InterPro" id="IPR000866">
    <property type="entry name" value="AhpC/TSA"/>
</dbReference>
<comment type="similarity">
    <text evidence="1">Belongs to the peroxiredoxin family. AhpC/Prx1 subfamily.</text>
</comment>
<keyword evidence="7" id="KW-0676">Redox-active center</keyword>
<protein>
    <recommendedName>
        <fullName evidence="2">thioredoxin-dependent peroxiredoxin</fullName>
        <ecNumber evidence="2">1.11.1.24</ecNumber>
    </recommendedName>
</protein>
<dbReference type="Pfam" id="PF00578">
    <property type="entry name" value="AhpC-TSA"/>
    <property type="match status" value="1"/>
</dbReference>
<keyword evidence="10" id="KW-1185">Reference proteome</keyword>
<dbReference type="OrthoDB" id="185659at2759"/>
<dbReference type="PANTHER" id="PTHR10681">
    <property type="entry name" value="THIOREDOXIN PEROXIDASE"/>
    <property type="match status" value="1"/>
</dbReference>
<reference evidence="9 10" key="1">
    <citation type="submission" date="2016-03" db="EMBL/GenBank/DDBJ databases">
        <title>EvidentialGene: Evidence-directed Construction of Genes on Genomes.</title>
        <authorList>
            <person name="Gilbert D.G."/>
            <person name="Choi J.-H."/>
            <person name="Mockaitis K."/>
            <person name="Colbourne J."/>
            <person name="Pfrender M."/>
        </authorList>
    </citation>
    <scope>NUCLEOTIDE SEQUENCE [LARGE SCALE GENOMIC DNA]</scope>
    <source>
        <strain evidence="9 10">Xinb3</strain>
        <tissue evidence="9">Complete organism</tissue>
    </source>
</reference>
<evidence type="ECO:0000313" key="9">
    <source>
        <dbReference type="EMBL" id="KZS05688.1"/>
    </source>
</evidence>
<dbReference type="SUPFAM" id="SSF52833">
    <property type="entry name" value="Thioredoxin-like"/>
    <property type="match status" value="1"/>
</dbReference>
<keyword evidence="3" id="KW-0575">Peroxidase</keyword>
<dbReference type="EMBL" id="LRGB01002866">
    <property type="protein sequence ID" value="KZS05688.1"/>
    <property type="molecule type" value="Genomic_DNA"/>
</dbReference>
<dbReference type="InterPro" id="IPR019479">
    <property type="entry name" value="Peroxiredoxin_C"/>
</dbReference>
<dbReference type="GO" id="GO:0045454">
    <property type="term" value="P:cell redox homeostasis"/>
    <property type="evidence" value="ECO:0007669"/>
    <property type="project" value="TreeGrafter"/>
</dbReference>
<evidence type="ECO:0000256" key="6">
    <source>
        <dbReference type="ARBA" id="ARBA00023157"/>
    </source>
</evidence>
<dbReference type="GO" id="GO:0042744">
    <property type="term" value="P:hydrogen peroxide catabolic process"/>
    <property type="evidence" value="ECO:0007669"/>
    <property type="project" value="TreeGrafter"/>
</dbReference>
<accession>A0A0P5RD51</accession>
<sequence>MSHTQQARLHCFSTDCTRKIIGKKMDSRAFSFVAQITTLLIAVSIVNGDECQTYAGGAVYPRETGKSSGHSLQWTKAMISKPAPFWEATAVVDGSFKDLKLTDFKGKYLVFFFYPLDFTFVCPTEILAFNDRIEEFRALNTELVACSVDSHFTHLAWVNTPKREGGLGPLKIPLLSDLSHKISTDYGVYLEDIGHTLRGLFIIDDKQTLRQITMNDLPVGRSVDETLRLVQAFQYTDHHGEVCPAGWKPGSDTIIPHPEEKKLYFEKQKDEI</sequence>
<organism evidence="9 10">
    <name type="scientific">Daphnia magna</name>
    <dbReference type="NCBI Taxonomy" id="35525"/>
    <lineage>
        <taxon>Eukaryota</taxon>
        <taxon>Metazoa</taxon>
        <taxon>Ecdysozoa</taxon>
        <taxon>Arthropoda</taxon>
        <taxon>Crustacea</taxon>
        <taxon>Branchiopoda</taxon>
        <taxon>Diplostraca</taxon>
        <taxon>Cladocera</taxon>
        <taxon>Anomopoda</taxon>
        <taxon>Daphniidae</taxon>
        <taxon>Daphnia</taxon>
    </lineage>
</organism>
<dbReference type="Gene3D" id="3.40.30.10">
    <property type="entry name" value="Glutaredoxin"/>
    <property type="match status" value="1"/>
</dbReference>
<dbReference type="GO" id="GO:0008379">
    <property type="term" value="F:thioredoxin peroxidase activity"/>
    <property type="evidence" value="ECO:0007669"/>
    <property type="project" value="TreeGrafter"/>
</dbReference>
<dbReference type="Proteomes" id="UP000076858">
    <property type="component" value="Unassembled WGS sequence"/>
</dbReference>
<dbReference type="GO" id="GO:0005783">
    <property type="term" value="C:endoplasmic reticulum"/>
    <property type="evidence" value="ECO:0007669"/>
    <property type="project" value="TreeGrafter"/>
</dbReference>
<dbReference type="InterPro" id="IPR036249">
    <property type="entry name" value="Thioredoxin-like_sf"/>
</dbReference>
<comment type="catalytic activity">
    <reaction evidence="8">
        <text>a hydroperoxide + [thioredoxin]-dithiol = an alcohol + [thioredoxin]-disulfide + H2O</text>
        <dbReference type="Rhea" id="RHEA:62620"/>
        <dbReference type="Rhea" id="RHEA-COMP:10698"/>
        <dbReference type="Rhea" id="RHEA-COMP:10700"/>
        <dbReference type="ChEBI" id="CHEBI:15377"/>
        <dbReference type="ChEBI" id="CHEBI:29950"/>
        <dbReference type="ChEBI" id="CHEBI:30879"/>
        <dbReference type="ChEBI" id="CHEBI:35924"/>
        <dbReference type="ChEBI" id="CHEBI:50058"/>
        <dbReference type="EC" id="1.11.1.24"/>
    </reaction>
</comment>
<evidence type="ECO:0000256" key="3">
    <source>
        <dbReference type="ARBA" id="ARBA00022559"/>
    </source>
</evidence>
<evidence type="ECO:0000256" key="5">
    <source>
        <dbReference type="ARBA" id="ARBA00023002"/>
    </source>
</evidence>
<dbReference type="InterPro" id="IPR013766">
    <property type="entry name" value="Thioredoxin_domain"/>
</dbReference>
<dbReference type="GO" id="GO:0005829">
    <property type="term" value="C:cytosol"/>
    <property type="evidence" value="ECO:0007669"/>
    <property type="project" value="TreeGrafter"/>
</dbReference>
<evidence type="ECO:0000256" key="2">
    <source>
        <dbReference type="ARBA" id="ARBA00013017"/>
    </source>
</evidence>
<dbReference type="PANTHER" id="PTHR10681:SF171">
    <property type="entry name" value="PEROXIREDOXIN 4"/>
    <property type="match status" value="1"/>
</dbReference>
<dbReference type="STRING" id="35525.A0A0P5RD51"/>
<name>A0A0P5RD51_9CRUS</name>
<gene>
    <name evidence="9" type="ORF">APZ42_031041</name>
</gene>
<dbReference type="PROSITE" id="PS51352">
    <property type="entry name" value="THIOREDOXIN_2"/>
    <property type="match status" value="1"/>
</dbReference>
<dbReference type="FunFam" id="3.40.30.10:FF:000003">
    <property type="entry name" value="Peroxiredoxin 1"/>
    <property type="match status" value="1"/>
</dbReference>
<evidence type="ECO:0000313" key="10">
    <source>
        <dbReference type="Proteomes" id="UP000076858"/>
    </source>
</evidence>
<evidence type="ECO:0000256" key="8">
    <source>
        <dbReference type="ARBA" id="ARBA00049091"/>
    </source>
</evidence>
<keyword evidence="4" id="KW-0049">Antioxidant</keyword>
<dbReference type="InterPro" id="IPR050217">
    <property type="entry name" value="Peroxiredoxin"/>
</dbReference>
<evidence type="ECO:0000256" key="4">
    <source>
        <dbReference type="ARBA" id="ARBA00022862"/>
    </source>
</evidence>
<proteinExistence type="inferred from homology"/>
<dbReference type="EC" id="1.11.1.24" evidence="2"/>
<keyword evidence="6" id="KW-1015">Disulfide bond</keyword>
<dbReference type="GO" id="GO:0006979">
    <property type="term" value="P:response to oxidative stress"/>
    <property type="evidence" value="ECO:0007669"/>
    <property type="project" value="TreeGrafter"/>
</dbReference>
<evidence type="ECO:0000256" key="7">
    <source>
        <dbReference type="ARBA" id="ARBA00023284"/>
    </source>
</evidence>
<dbReference type="CDD" id="cd03015">
    <property type="entry name" value="PRX_Typ2cys"/>
    <property type="match status" value="1"/>
</dbReference>
<dbReference type="AlphaFoldDB" id="A0A0P5RD51"/>
<evidence type="ECO:0000256" key="1">
    <source>
        <dbReference type="ARBA" id="ARBA00009796"/>
    </source>
</evidence>
<dbReference type="GO" id="GO:0033554">
    <property type="term" value="P:cellular response to stress"/>
    <property type="evidence" value="ECO:0007669"/>
    <property type="project" value="TreeGrafter"/>
</dbReference>
<dbReference type="Pfam" id="PF10417">
    <property type="entry name" value="1-cysPrx_C"/>
    <property type="match status" value="1"/>
</dbReference>
<comment type="caution">
    <text evidence="9">The sequence shown here is derived from an EMBL/GenBank/DDBJ whole genome shotgun (WGS) entry which is preliminary data.</text>
</comment>
<keyword evidence="5" id="KW-0560">Oxidoreductase</keyword>